<dbReference type="PANTHER" id="PTHR20858">
    <property type="entry name" value="PHOSPHOMETHYLPYRIMIDINE KINASE"/>
    <property type="match status" value="1"/>
</dbReference>
<dbReference type="EC" id="2.7.4.7" evidence="6"/>
<comment type="pathway">
    <text evidence="3">Cofactor biosynthesis; thiamine diphosphate biosynthesis; 4-amino-2-methyl-5-diphosphomethylpyrimidine from 5-amino-1-(5-phospho-D-ribosyl)imidazole: step 3/3.</text>
</comment>
<sequence length="277" mass="29341">MINDTPQALTIAGTDSSGGAGVSADLKTFMAQGVYGGNVIVSVTAQNTRGVQEVQMIPPTVITQQIQSIADDLSISAVKTGMLGDAQTVNTVAKALQTYNFGSYILDPVMVAKGGAKLLRDEAILALKTQLLPLATMVTPNIPEAEVLTEMTIQTHEDVKIAAYKLQLLGAKNVLLKGGHGSELAVYDFVLLADGRHFWLKSQRVDTERTHGTGDTLSAAITAQLTLGLDMKTAVIKSKAYVDATIRDGIQVGHGHGPLNHLAVITTENQPEVINDI</sequence>
<comment type="catalytic activity">
    <reaction evidence="2">
        <text>4-amino-2-methyl-5-(phosphooxymethyl)pyrimidine + ATP = 4-amino-2-methyl-5-(diphosphooxymethyl)pyrimidine + ADP</text>
        <dbReference type="Rhea" id="RHEA:19893"/>
        <dbReference type="ChEBI" id="CHEBI:30616"/>
        <dbReference type="ChEBI" id="CHEBI:57841"/>
        <dbReference type="ChEBI" id="CHEBI:58354"/>
        <dbReference type="ChEBI" id="CHEBI:456216"/>
        <dbReference type="EC" id="2.7.4.7"/>
    </reaction>
</comment>
<dbReference type="InterPro" id="IPR013749">
    <property type="entry name" value="PM/HMP-P_kinase-1"/>
</dbReference>
<feature type="domain" description="Pyridoxamine kinase/Phosphomethylpyrimidine kinase" evidence="16">
    <location>
        <begin position="15"/>
        <end position="260"/>
    </location>
</feature>
<dbReference type="NCBIfam" id="TIGR00097">
    <property type="entry name" value="HMP-P_kinase"/>
    <property type="match status" value="1"/>
</dbReference>
<dbReference type="Gene3D" id="3.40.1190.20">
    <property type="match status" value="1"/>
</dbReference>
<comment type="catalytic activity">
    <reaction evidence="1">
        <text>4-amino-5-hydroxymethyl-2-methylpyrimidine + ATP = 4-amino-2-methyl-5-(phosphooxymethyl)pyrimidine + ADP + H(+)</text>
        <dbReference type="Rhea" id="RHEA:23096"/>
        <dbReference type="ChEBI" id="CHEBI:15378"/>
        <dbReference type="ChEBI" id="CHEBI:16892"/>
        <dbReference type="ChEBI" id="CHEBI:30616"/>
        <dbReference type="ChEBI" id="CHEBI:58354"/>
        <dbReference type="ChEBI" id="CHEBI:456216"/>
        <dbReference type="EC" id="2.7.1.49"/>
    </reaction>
</comment>
<evidence type="ECO:0000256" key="6">
    <source>
        <dbReference type="ARBA" id="ARBA00012963"/>
    </source>
</evidence>
<comment type="caution">
    <text evidence="18">The sequence shown here is derived from an EMBL/GenBank/DDBJ whole genome shotgun (WGS) entry which is preliminary data.</text>
</comment>
<dbReference type="Pfam" id="PF08543">
    <property type="entry name" value="Phos_pyr_kin"/>
    <property type="match status" value="1"/>
</dbReference>
<dbReference type="GeneID" id="34300429"/>
<evidence type="ECO:0000256" key="10">
    <source>
        <dbReference type="ARBA" id="ARBA00022777"/>
    </source>
</evidence>
<reference evidence="17 19" key="1">
    <citation type="submission" date="2015-12" db="EMBL/GenBank/DDBJ databases">
        <authorList>
            <person name="Andreevskaya M."/>
        </authorList>
    </citation>
    <scope>NUCLEOTIDE SEQUENCE [LARGE SCALE GENOMIC DNA]</scope>
    <source>
        <strain evidence="17 19">C122c</strain>
    </source>
</reference>
<evidence type="ECO:0000313" key="19">
    <source>
        <dbReference type="Proteomes" id="UP000199271"/>
    </source>
</evidence>
<evidence type="ECO:0000256" key="7">
    <source>
        <dbReference type="ARBA" id="ARBA00019161"/>
    </source>
</evidence>
<keyword evidence="19" id="KW-1185">Reference proteome</keyword>
<evidence type="ECO:0000256" key="2">
    <source>
        <dbReference type="ARBA" id="ARBA00000565"/>
    </source>
</evidence>
<dbReference type="GO" id="GO:0005829">
    <property type="term" value="C:cytosol"/>
    <property type="evidence" value="ECO:0007669"/>
    <property type="project" value="TreeGrafter"/>
</dbReference>
<evidence type="ECO:0000313" key="17">
    <source>
        <dbReference type="EMBL" id="CUW10846.1"/>
    </source>
</evidence>
<evidence type="ECO:0000256" key="12">
    <source>
        <dbReference type="ARBA" id="ARBA00022977"/>
    </source>
</evidence>
<evidence type="ECO:0000313" key="20">
    <source>
        <dbReference type="Proteomes" id="UP000752647"/>
    </source>
</evidence>
<dbReference type="GO" id="GO:0005524">
    <property type="term" value="F:ATP binding"/>
    <property type="evidence" value="ECO:0007669"/>
    <property type="project" value="UniProtKB-KW"/>
</dbReference>
<evidence type="ECO:0000256" key="11">
    <source>
        <dbReference type="ARBA" id="ARBA00022840"/>
    </source>
</evidence>
<reference evidence="18" key="2">
    <citation type="submission" date="2021-05" db="EMBL/GenBank/DDBJ databases">
        <title>Pangenome of Leuconostoc gelidum warrants species status for Leuconostoc gelidum subsp. gasicomitatum.</title>
        <authorList>
            <person name="Johansson P."/>
            <person name="Sade E."/>
            <person name="Hultman J."/>
            <person name="Auvinen P."/>
            <person name="Bjorkroth J."/>
        </authorList>
    </citation>
    <scope>NUCLEOTIDE SEQUENCE</scope>
    <source>
        <strain evidence="18">A.21.4</strain>
    </source>
</reference>
<dbReference type="PANTHER" id="PTHR20858:SF17">
    <property type="entry name" value="HYDROXYMETHYLPYRIMIDINE_PHOSPHOMETHYLPYRIMIDINE KINASE THI20-RELATED"/>
    <property type="match status" value="1"/>
</dbReference>
<evidence type="ECO:0000256" key="9">
    <source>
        <dbReference type="ARBA" id="ARBA00022741"/>
    </source>
</evidence>
<gene>
    <name evidence="18" type="primary">thiD</name>
    <name evidence="17" type="ORF">C122C_0852</name>
    <name evidence="18" type="ORF">KIJ12_06765</name>
</gene>
<evidence type="ECO:0000256" key="4">
    <source>
        <dbReference type="ARBA" id="ARBA00009879"/>
    </source>
</evidence>
<evidence type="ECO:0000256" key="5">
    <source>
        <dbReference type="ARBA" id="ARBA00012135"/>
    </source>
</evidence>
<dbReference type="AlphaFoldDB" id="A0A9Q3SW39"/>
<keyword evidence="12" id="KW-0784">Thiamine biosynthesis</keyword>
<dbReference type="InterPro" id="IPR004399">
    <property type="entry name" value="HMP/HMP-P_kinase_dom"/>
</dbReference>
<evidence type="ECO:0000256" key="14">
    <source>
        <dbReference type="ARBA" id="ARBA00042102"/>
    </source>
</evidence>
<accession>A0A9Q3SW39</accession>
<dbReference type="SUPFAM" id="SSF53613">
    <property type="entry name" value="Ribokinase-like"/>
    <property type="match status" value="1"/>
</dbReference>
<dbReference type="Proteomes" id="UP000752647">
    <property type="component" value="Unassembled WGS sequence"/>
</dbReference>
<proteinExistence type="inferred from homology"/>
<keyword evidence="10 18" id="KW-0418">Kinase</keyword>
<dbReference type="InterPro" id="IPR029056">
    <property type="entry name" value="Ribokinase-like"/>
</dbReference>
<evidence type="ECO:0000256" key="1">
    <source>
        <dbReference type="ARBA" id="ARBA00000151"/>
    </source>
</evidence>
<keyword evidence="9" id="KW-0547">Nucleotide-binding</keyword>
<organism evidence="18 20">
    <name type="scientific">Leuconostoc gasicomitatum</name>
    <dbReference type="NCBI Taxonomy" id="115778"/>
    <lineage>
        <taxon>Bacteria</taxon>
        <taxon>Bacillati</taxon>
        <taxon>Bacillota</taxon>
        <taxon>Bacilli</taxon>
        <taxon>Lactobacillales</taxon>
        <taxon>Lactobacillaceae</taxon>
        <taxon>Leuconostoc</taxon>
        <taxon>Leuconostoc gelidum group</taxon>
    </lineage>
</organism>
<dbReference type="Proteomes" id="UP000199271">
    <property type="component" value="Unassembled WGS sequence"/>
</dbReference>
<dbReference type="GO" id="GO:0008902">
    <property type="term" value="F:hydroxymethylpyrimidine kinase activity"/>
    <property type="evidence" value="ECO:0007669"/>
    <property type="project" value="UniProtKB-EC"/>
</dbReference>
<evidence type="ECO:0000256" key="8">
    <source>
        <dbReference type="ARBA" id="ARBA00022679"/>
    </source>
</evidence>
<evidence type="ECO:0000259" key="16">
    <source>
        <dbReference type="Pfam" id="PF08543"/>
    </source>
</evidence>
<evidence type="ECO:0000313" key="18">
    <source>
        <dbReference type="EMBL" id="MBZ5962846.1"/>
    </source>
</evidence>
<dbReference type="EMBL" id="JAHBFI010000017">
    <property type="protein sequence ID" value="MBZ5962846.1"/>
    <property type="molecule type" value="Genomic_DNA"/>
</dbReference>
<evidence type="ECO:0000256" key="13">
    <source>
        <dbReference type="ARBA" id="ARBA00037917"/>
    </source>
</evidence>
<protein>
    <recommendedName>
        <fullName evidence="7">Hydroxymethylpyrimidine/phosphomethylpyrimidine kinase</fullName>
        <ecNumber evidence="5">2.7.1.49</ecNumber>
        <ecNumber evidence="6">2.7.4.7</ecNumber>
    </recommendedName>
    <alternativeName>
        <fullName evidence="14">Hydroxymethylpyrimidine kinase</fullName>
    </alternativeName>
    <alternativeName>
        <fullName evidence="15">Hydroxymethylpyrimidine phosphate kinase</fullName>
    </alternativeName>
</protein>
<name>A0A9Q3SW39_9LACO</name>
<dbReference type="GO" id="GO:0008972">
    <property type="term" value="F:phosphomethylpyrimidine kinase activity"/>
    <property type="evidence" value="ECO:0007669"/>
    <property type="project" value="UniProtKB-EC"/>
</dbReference>
<evidence type="ECO:0000256" key="15">
    <source>
        <dbReference type="ARBA" id="ARBA00043176"/>
    </source>
</evidence>
<dbReference type="OMA" id="NRHTHGT"/>
<dbReference type="FunFam" id="3.40.1190.20:FF:000003">
    <property type="entry name" value="Phosphomethylpyrimidine kinase ThiD"/>
    <property type="match status" value="1"/>
</dbReference>
<comment type="similarity">
    <text evidence="4">Belongs to the ThiD family.</text>
</comment>
<keyword evidence="8 18" id="KW-0808">Transferase</keyword>
<comment type="pathway">
    <text evidence="13">Cofactor biosynthesis; thiamine diphosphate biosynthesis; 4-amino-2-methyl-5-diphosphomethylpyrimidine from 5-amino-1-(5-phospho-D-ribosyl)imidazole: step 2/3.</text>
</comment>
<dbReference type="CDD" id="cd01169">
    <property type="entry name" value="HMPP_kinase"/>
    <property type="match status" value="1"/>
</dbReference>
<dbReference type="GO" id="GO:0009228">
    <property type="term" value="P:thiamine biosynthetic process"/>
    <property type="evidence" value="ECO:0007669"/>
    <property type="project" value="UniProtKB-KW"/>
</dbReference>
<keyword evidence="11" id="KW-0067">ATP-binding</keyword>
<dbReference type="RefSeq" id="WP_010386889.1">
    <property type="nucleotide sequence ID" value="NZ_BPKT01000006.1"/>
</dbReference>
<evidence type="ECO:0000256" key="3">
    <source>
        <dbReference type="ARBA" id="ARBA00004769"/>
    </source>
</evidence>
<dbReference type="EC" id="2.7.1.49" evidence="5"/>
<dbReference type="EMBL" id="FBSY01000007">
    <property type="protein sequence ID" value="CUW10846.1"/>
    <property type="molecule type" value="Genomic_DNA"/>
</dbReference>